<sequence length="135" mass="14878">MKKRKFLFILPMVGVLIISLVLSLKAGTDGKKGLTNSVENACSKKGSIYGTVVYFQSCYMSYMQAAQVQLKGKNTGVKDEVNTDSNGKFKFDNLKEDTYKLTAGKKNFKNSKATVKLKSGRAKFAEIEIESSGKK</sequence>
<protein>
    <recommendedName>
        <fullName evidence="3">Carboxypeptidase regulatory-like domain-containing protein</fullName>
    </recommendedName>
</protein>
<dbReference type="Proteomes" id="UP000501926">
    <property type="component" value="Chromosome"/>
</dbReference>
<evidence type="ECO:0000313" key="1">
    <source>
        <dbReference type="EMBL" id="QII12118.1"/>
    </source>
</evidence>
<evidence type="ECO:0000313" key="2">
    <source>
        <dbReference type="Proteomes" id="UP000501926"/>
    </source>
</evidence>
<reference evidence="1 2" key="1">
    <citation type="submission" date="2020-02" db="EMBL/GenBank/DDBJ databases">
        <title>Newly sequenced genome of strain CSTR1 showed variability in Candidatus Kuenenia stuttgartiensis genomes.</title>
        <authorList>
            <person name="Ding C."/>
            <person name="Adrian L."/>
        </authorList>
    </citation>
    <scope>NUCLEOTIDE SEQUENCE [LARGE SCALE GENOMIC DNA]</scope>
    <source>
        <strain evidence="1 2">CSTR1</strain>
    </source>
</reference>
<dbReference type="RefSeq" id="WP_164995028.1">
    <property type="nucleotide sequence ID" value="NZ_CP049055.1"/>
</dbReference>
<dbReference type="SUPFAM" id="SSF49478">
    <property type="entry name" value="Cna protein B-type domain"/>
    <property type="match status" value="1"/>
</dbReference>
<dbReference type="EMBL" id="CP049055">
    <property type="protein sequence ID" value="QII12118.1"/>
    <property type="molecule type" value="Genomic_DNA"/>
</dbReference>
<dbReference type="Pfam" id="PF13620">
    <property type="entry name" value="CarboxypepD_reg"/>
    <property type="match status" value="1"/>
</dbReference>
<evidence type="ECO:0008006" key="3">
    <source>
        <dbReference type="Google" id="ProtNLM"/>
    </source>
</evidence>
<gene>
    <name evidence="1" type="ORF">KsCSTR_27390</name>
</gene>
<dbReference type="Gene3D" id="2.60.40.1120">
    <property type="entry name" value="Carboxypeptidase-like, regulatory domain"/>
    <property type="match status" value="1"/>
</dbReference>
<proteinExistence type="predicted"/>
<dbReference type="AlphaFoldDB" id="A0A6G7GRA5"/>
<organism evidence="1 2">
    <name type="scientific">Kuenenia stuttgartiensis</name>
    <dbReference type="NCBI Taxonomy" id="174633"/>
    <lineage>
        <taxon>Bacteria</taxon>
        <taxon>Pseudomonadati</taxon>
        <taxon>Planctomycetota</taxon>
        <taxon>Candidatus Brocadiia</taxon>
        <taxon>Candidatus Brocadiales</taxon>
        <taxon>Candidatus Brocadiaceae</taxon>
        <taxon>Candidatus Kuenenia</taxon>
    </lineage>
</organism>
<name>A0A6G7GRA5_KUEST</name>
<accession>A0A6G7GRA5</accession>